<dbReference type="InterPro" id="IPR029151">
    <property type="entry name" value="Sensor-like_sf"/>
</dbReference>
<dbReference type="SUPFAM" id="SSF103190">
    <property type="entry name" value="Sensory domain-like"/>
    <property type="match status" value="1"/>
</dbReference>
<comment type="similarity">
    <text evidence="4">Belongs to the methyl-accepting chemotaxis (MCP) protein family.</text>
</comment>
<gene>
    <name evidence="8" type="ORF">MNBD_GAMMA14-327</name>
</gene>
<dbReference type="Gene3D" id="1.10.287.950">
    <property type="entry name" value="Methyl-accepting chemotaxis protein"/>
    <property type="match status" value="1"/>
</dbReference>
<dbReference type="PROSITE" id="PS50885">
    <property type="entry name" value="HAMP"/>
    <property type="match status" value="1"/>
</dbReference>
<dbReference type="Pfam" id="PF00015">
    <property type="entry name" value="MCPsignal"/>
    <property type="match status" value="1"/>
</dbReference>
<evidence type="ECO:0000256" key="3">
    <source>
        <dbReference type="ARBA" id="ARBA00023224"/>
    </source>
</evidence>
<dbReference type="SUPFAM" id="SSF58104">
    <property type="entry name" value="Methyl-accepting chemotaxis protein (MCP) signaling domain"/>
    <property type="match status" value="1"/>
</dbReference>
<accession>A0A3B0YM88</accession>
<dbReference type="EMBL" id="UOFM01000358">
    <property type="protein sequence ID" value="VAW80451.1"/>
    <property type="molecule type" value="Genomic_DNA"/>
</dbReference>
<dbReference type="PROSITE" id="PS50192">
    <property type="entry name" value="T_SNARE"/>
    <property type="match status" value="1"/>
</dbReference>
<dbReference type="InterPro" id="IPR003660">
    <property type="entry name" value="HAMP_dom"/>
</dbReference>
<dbReference type="InterPro" id="IPR000727">
    <property type="entry name" value="T_SNARE_dom"/>
</dbReference>
<feature type="domain" description="T-SNARE coiled-coil homology" evidence="6">
    <location>
        <begin position="550"/>
        <end position="612"/>
    </location>
</feature>
<feature type="domain" description="HAMP" evidence="7">
    <location>
        <begin position="304"/>
        <end position="358"/>
    </location>
</feature>
<evidence type="ECO:0000259" key="6">
    <source>
        <dbReference type="PROSITE" id="PS50192"/>
    </source>
</evidence>
<dbReference type="PROSITE" id="PS50111">
    <property type="entry name" value="CHEMOTAXIS_TRANSDUC_2"/>
    <property type="match status" value="1"/>
</dbReference>
<evidence type="ECO:0000259" key="7">
    <source>
        <dbReference type="PROSITE" id="PS50885"/>
    </source>
</evidence>
<dbReference type="SMART" id="SM00304">
    <property type="entry name" value="HAMP"/>
    <property type="match status" value="2"/>
</dbReference>
<dbReference type="Gene3D" id="3.30.450.20">
    <property type="entry name" value="PAS domain"/>
    <property type="match status" value="1"/>
</dbReference>
<keyword evidence="2" id="KW-0997">Cell inner membrane</keyword>
<dbReference type="Pfam" id="PF00672">
    <property type="entry name" value="HAMP"/>
    <property type="match status" value="1"/>
</dbReference>
<evidence type="ECO:0000256" key="4">
    <source>
        <dbReference type="ARBA" id="ARBA00029447"/>
    </source>
</evidence>
<protein>
    <submittedName>
        <fullName evidence="8">Methyl-accepting chemotaxis sensor/transducer protein</fullName>
    </submittedName>
</protein>
<keyword evidence="2" id="KW-0472">Membrane</keyword>
<keyword evidence="3" id="KW-0807">Transducer</keyword>
<dbReference type="GO" id="GO:0007165">
    <property type="term" value="P:signal transduction"/>
    <property type="evidence" value="ECO:0007669"/>
    <property type="project" value="UniProtKB-KW"/>
</dbReference>
<dbReference type="GO" id="GO:0005886">
    <property type="term" value="C:plasma membrane"/>
    <property type="evidence" value="ECO:0007669"/>
    <property type="project" value="UniProtKB-SubCell"/>
</dbReference>
<dbReference type="FunFam" id="1.10.287.950:FF:000001">
    <property type="entry name" value="Methyl-accepting chemotaxis sensory transducer"/>
    <property type="match status" value="1"/>
</dbReference>
<evidence type="ECO:0000259" key="5">
    <source>
        <dbReference type="PROSITE" id="PS50111"/>
    </source>
</evidence>
<dbReference type="CDD" id="cd11386">
    <property type="entry name" value="MCP_signal"/>
    <property type="match status" value="1"/>
</dbReference>
<dbReference type="Pfam" id="PF14827">
    <property type="entry name" value="dCache_3"/>
    <property type="match status" value="1"/>
</dbReference>
<organism evidence="8">
    <name type="scientific">hydrothermal vent metagenome</name>
    <dbReference type="NCBI Taxonomy" id="652676"/>
    <lineage>
        <taxon>unclassified sequences</taxon>
        <taxon>metagenomes</taxon>
        <taxon>ecological metagenomes</taxon>
    </lineage>
</organism>
<dbReference type="InterPro" id="IPR004089">
    <property type="entry name" value="MCPsignal_dom"/>
</dbReference>
<dbReference type="PANTHER" id="PTHR32089">
    <property type="entry name" value="METHYL-ACCEPTING CHEMOTAXIS PROTEIN MCPB"/>
    <property type="match status" value="1"/>
</dbReference>
<name>A0A3B0YM88_9ZZZZ</name>
<comment type="subcellular location">
    <subcellularLocation>
        <location evidence="1">Cell inner membrane</location>
        <topology evidence="1">Multi-pass membrane protein</topology>
    </subcellularLocation>
</comment>
<dbReference type="CDD" id="cd06225">
    <property type="entry name" value="HAMP"/>
    <property type="match status" value="1"/>
</dbReference>
<dbReference type="InterPro" id="IPR029150">
    <property type="entry name" value="dCache_3"/>
</dbReference>
<reference evidence="8" key="1">
    <citation type="submission" date="2018-06" db="EMBL/GenBank/DDBJ databases">
        <authorList>
            <person name="Zhirakovskaya E."/>
        </authorList>
    </citation>
    <scope>NUCLEOTIDE SEQUENCE</scope>
</reference>
<dbReference type="AlphaFoldDB" id="A0A3B0YM88"/>
<dbReference type="SMART" id="SM00283">
    <property type="entry name" value="MA"/>
    <property type="match status" value="1"/>
</dbReference>
<keyword evidence="2" id="KW-1003">Cell membrane</keyword>
<evidence type="ECO:0000256" key="2">
    <source>
        <dbReference type="ARBA" id="ARBA00022519"/>
    </source>
</evidence>
<evidence type="ECO:0000256" key="1">
    <source>
        <dbReference type="ARBA" id="ARBA00004429"/>
    </source>
</evidence>
<proteinExistence type="inferred from homology"/>
<sequence>MFRQFKIGLRLSVAFAATFSLAIVAVLVSSLSDFSSVVEDAELRELASYSSSFNSLVESQGQIAIMLSALVADLPQVQAALAEGDRDGLLAIVKPAYDNLKTQYGVKQFQFHEPNAHSFLRVHKPEKFGDDLSPFRHTVVKVNQTRQPIQGVEKGIAGLGIRGVYPIEHAGRHLGTVEFGLTLGDKLLESFKRQSAVEATLYVPGDSGFNMFASTWKAPSAADESIRSAMNGQPVVNKINYQDTPYAVYLAPINDFSGKTVAVIELAMDRSDYLARLTSGRNRLVAIALMTLIAGLLLFSVISRGIVNPLRRAARGMDDIANGEGDLTQRLAARGNDEVTAMARGFNAFAARIQELVQQVRHSTDQLALSADDLSSVTTQTRDGVQRQKVEIDQVATAMTEMAATVQEVANHAITAAEAAREATGEADAGKRVVDENIQSIQALANEVQVASGVINQLAADSEAIGSVLDVIRGIAEQTNLLALNAAIEAARAGEQGRGFAVVADEVRTLAQRTQTSTQEIQAMIEKVQNGARNAVVAMDTGCQQAATSVSKAGEAGSSLNAINNAISAINEMNMHIASAAEEQSSVAEEINRNIVNIGMVADETADGSERIARSSEDLAHLGNQLQSIVSMFKV</sequence>
<dbReference type="PANTHER" id="PTHR32089:SF112">
    <property type="entry name" value="LYSOZYME-LIKE PROTEIN-RELATED"/>
    <property type="match status" value="1"/>
</dbReference>
<feature type="domain" description="Methyl-accepting transducer" evidence="5">
    <location>
        <begin position="363"/>
        <end position="599"/>
    </location>
</feature>
<evidence type="ECO:0000313" key="8">
    <source>
        <dbReference type="EMBL" id="VAW80451.1"/>
    </source>
</evidence>